<dbReference type="InterPro" id="IPR043504">
    <property type="entry name" value="Peptidase_S1_PA_chymotrypsin"/>
</dbReference>
<dbReference type="Pfam" id="PF00089">
    <property type="entry name" value="Trypsin"/>
    <property type="match status" value="1"/>
</dbReference>
<reference evidence="7" key="1">
    <citation type="submission" date="2023-10" db="EMBL/GenBank/DDBJ databases">
        <title>Genome assembly of Pristionchus species.</title>
        <authorList>
            <person name="Yoshida K."/>
            <person name="Sommer R.J."/>
        </authorList>
    </citation>
    <scope>NUCLEOTIDE SEQUENCE</scope>
    <source>
        <strain evidence="7">RS5133</strain>
    </source>
</reference>
<dbReference type="GO" id="GO:0006508">
    <property type="term" value="P:proteolysis"/>
    <property type="evidence" value="ECO:0007669"/>
    <property type="project" value="UniProtKB-KW"/>
</dbReference>
<dbReference type="GO" id="GO:0004252">
    <property type="term" value="F:serine-type endopeptidase activity"/>
    <property type="evidence" value="ECO:0007669"/>
    <property type="project" value="InterPro"/>
</dbReference>
<dbReference type="EMBL" id="BTSY01000005">
    <property type="protein sequence ID" value="GMT26568.1"/>
    <property type="molecule type" value="Genomic_DNA"/>
</dbReference>
<dbReference type="PANTHER" id="PTHR24276:SF61">
    <property type="entry name" value="SERINE PROTEASE 53"/>
    <property type="match status" value="1"/>
</dbReference>
<evidence type="ECO:0000256" key="4">
    <source>
        <dbReference type="ARBA" id="ARBA00023157"/>
    </source>
</evidence>
<dbReference type="AlphaFoldDB" id="A0AAV5W4T3"/>
<keyword evidence="3" id="KW-0720">Serine protease</keyword>
<gene>
    <name evidence="7" type="ORF">PFISCL1PPCAC_17865</name>
</gene>
<evidence type="ECO:0000259" key="6">
    <source>
        <dbReference type="Pfam" id="PF00089"/>
    </source>
</evidence>
<evidence type="ECO:0000256" key="3">
    <source>
        <dbReference type="ARBA" id="ARBA00022825"/>
    </source>
</evidence>
<dbReference type="SUPFAM" id="SSF50494">
    <property type="entry name" value="Trypsin-like serine proteases"/>
    <property type="match status" value="1"/>
</dbReference>
<keyword evidence="5" id="KW-0732">Signal</keyword>
<feature type="signal peptide" evidence="5">
    <location>
        <begin position="1"/>
        <end position="22"/>
    </location>
</feature>
<feature type="chain" id="PRO_5043562950" description="Peptidase S1 domain-containing protein" evidence="5">
    <location>
        <begin position="23"/>
        <end position="130"/>
    </location>
</feature>
<dbReference type="InterPro" id="IPR009003">
    <property type="entry name" value="Peptidase_S1_PA"/>
</dbReference>
<evidence type="ECO:0000256" key="1">
    <source>
        <dbReference type="ARBA" id="ARBA00022670"/>
    </source>
</evidence>
<evidence type="ECO:0000313" key="7">
    <source>
        <dbReference type="EMBL" id="GMT26568.1"/>
    </source>
</evidence>
<dbReference type="Gene3D" id="2.40.10.10">
    <property type="entry name" value="Trypsin-like serine proteases"/>
    <property type="match status" value="1"/>
</dbReference>
<feature type="domain" description="Peptidase S1" evidence="6">
    <location>
        <begin position="46"/>
        <end position="129"/>
    </location>
</feature>
<dbReference type="PANTHER" id="PTHR24276">
    <property type="entry name" value="POLYSERASE-RELATED"/>
    <property type="match status" value="1"/>
</dbReference>
<keyword evidence="1" id="KW-0645">Protease</keyword>
<comment type="caution">
    <text evidence="7">The sequence shown here is derived from an EMBL/GenBank/DDBJ whole genome shotgun (WGS) entry which is preliminary data.</text>
</comment>
<protein>
    <recommendedName>
        <fullName evidence="6">Peptidase S1 domain-containing protein</fullName>
    </recommendedName>
</protein>
<dbReference type="InterPro" id="IPR050430">
    <property type="entry name" value="Peptidase_S1"/>
</dbReference>
<evidence type="ECO:0000313" key="8">
    <source>
        <dbReference type="Proteomes" id="UP001432322"/>
    </source>
</evidence>
<organism evidence="7 8">
    <name type="scientific">Pristionchus fissidentatus</name>
    <dbReference type="NCBI Taxonomy" id="1538716"/>
    <lineage>
        <taxon>Eukaryota</taxon>
        <taxon>Metazoa</taxon>
        <taxon>Ecdysozoa</taxon>
        <taxon>Nematoda</taxon>
        <taxon>Chromadorea</taxon>
        <taxon>Rhabditida</taxon>
        <taxon>Rhabditina</taxon>
        <taxon>Diplogasteromorpha</taxon>
        <taxon>Diplogasteroidea</taxon>
        <taxon>Neodiplogasteridae</taxon>
        <taxon>Pristionchus</taxon>
    </lineage>
</organism>
<accession>A0AAV5W4T3</accession>
<keyword evidence="8" id="KW-1185">Reference proteome</keyword>
<name>A0AAV5W4T3_9BILA</name>
<dbReference type="InterPro" id="IPR001254">
    <property type="entry name" value="Trypsin_dom"/>
</dbReference>
<sequence>KIILLLVMHLHLLLAIAALATALHPPCGVSTFKPDLSVGIQTGNAITKGHEANPYSWPWQVIVCENDWFSNCHFKCTGTIIGEKWVLTAASCFNDDGLDFWNVRAGLQHENQKGFPEQLINVKSIYKHPS</sequence>
<keyword evidence="4" id="KW-1015">Disulfide bond</keyword>
<keyword evidence="2" id="KW-0378">Hydrolase</keyword>
<feature type="non-terminal residue" evidence="7">
    <location>
        <position position="130"/>
    </location>
</feature>
<evidence type="ECO:0000256" key="2">
    <source>
        <dbReference type="ARBA" id="ARBA00022801"/>
    </source>
</evidence>
<feature type="non-terminal residue" evidence="7">
    <location>
        <position position="1"/>
    </location>
</feature>
<dbReference type="Proteomes" id="UP001432322">
    <property type="component" value="Unassembled WGS sequence"/>
</dbReference>
<proteinExistence type="predicted"/>
<evidence type="ECO:0000256" key="5">
    <source>
        <dbReference type="SAM" id="SignalP"/>
    </source>
</evidence>